<evidence type="ECO:0000256" key="7">
    <source>
        <dbReference type="HAMAP-Rule" id="MF_01183"/>
    </source>
</evidence>
<dbReference type="InterPro" id="IPR023034">
    <property type="entry name" value="PPIase_SurA"/>
</dbReference>
<keyword evidence="5 7" id="KW-0143">Chaperone</keyword>
<dbReference type="GO" id="GO:0030288">
    <property type="term" value="C:outer membrane-bounded periplasmic space"/>
    <property type="evidence" value="ECO:0007669"/>
    <property type="project" value="InterPro"/>
</dbReference>
<dbReference type="AlphaFoldDB" id="A0A318MRI8"/>
<keyword evidence="4 7" id="KW-0697">Rotamase</keyword>
<dbReference type="GO" id="GO:0003755">
    <property type="term" value="F:peptidyl-prolyl cis-trans isomerase activity"/>
    <property type="evidence" value="ECO:0007669"/>
    <property type="project" value="UniProtKB-UniRule"/>
</dbReference>
<proteinExistence type="inferred from homology"/>
<dbReference type="SUPFAM" id="SSF54534">
    <property type="entry name" value="FKBP-like"/>
    <property type="match status" value="2"/>
</dbReference>
<dbReference type="InterPro" id="IPR000297">
    <property type="entry name" value="PPIase_PpiC"/>
</dbReference>
<dbReference type="GO" id="GO:0043165">
    <property type="term" value="P:Gram-negative-bacterium-type cell outer membrane assembly"/>
    <property type="evidence" value="ECO:0007669"/>
    <property type="project" value="InterPro"/>
</dbReference>
<dbReference type="PROSITE" id="PS50198">
    <property type="entry name" value="PPIC_PPIASE_2"/>
    <property type="match status" value="2"/>
</dbReference>
<dbReference type="GO" id="GO:0042277">
    <property type="term" value="F:peptide binding"/>
    <property type="evidence" value="ECO:0007669"/>
    <property type="project" value="InterPro"/>
</dbReference>
<reference evidence="9 10" key="1">
    <citation type="submission" date="2018-05" db="EMBL/GenBank/DDBJ databases">
        <title>Reference genomes for bee gut microbiota database.</title>
        <authorList>
            <person name="Ellegaard K.M."/>
        </authorList>
    </citation>
    <scope>NUCLEOTIDE SEQUENCE [LARGE SCALE GENOMIC DNA]</scope>
    <source>
        <strain evidence="9 10">ESL0167</strain>
    </source>
</reference>
<dbReference type="SUPFAM" id="SSF109998">
    <property type="entry name" value="Triger factor/SurA peptide-binding domain-like"/>
    <property type="match status" value="1"/>
</dbReference>
<dbReference type="Gene3D" id="1.10.4030.10">
    <property type="entry name" value="Porin chaperone SurA, peptide-binding domain"/>
    <property type="match status" value="1"/>
</dbReference>
<comment type="function">
    <text evidence="7">Chaperone involved in the correct folding and assembly of outer membrane proteins. Recognizes specific patterns of aromatic residues and the orientation of their side chains, which are found more frequently in integral outer membrane proteins. May act in both early periplasmic and late outer membrane-associated steps of protein maturation.</text>
</comment>
<dbReference type="Proteomes" id="UP000247838">
    <property type="component" value="Unassembled WGS sequence"/>
</dbReference>
<dbReference type="EMBL" id="QGLM01000014">
    <property type="protein sequence ID" value="PXY95131.1"/>
    <property type="molecule type" value="Genomic_DNA"/>
</dbReference>
<dbReference type="PROSITE" id="PS01096">
    <property type="entry name" value="PPIC_PPIASE_1"/>
    <property type="match status" value="1"/>
</dbReference>
<comment type="catalytic activity">
    <reaction evidence="7">
        <text>[protein]-peptidylproline (omega=180) = [protein]-peptidylproline (omega=0)</text>
        <dbReference type="Rhea" id="RHEA:16237"/>
        <dbReference type="Rhea" id="RHEA-COMP:10747"/>
        <dbReference type="Rhea" id="RHEA-COMP:10748"/>
        <dbReference type="ChEBI" id="CHEBI:83833"/>
        <dbReference type="ChEBI" id="CHEBI:83834"/>
        <dbReference type="EC" id="5.2.1.8"/>
    </reaction>
</comment>
<evidence type="ECO:0000256" key="4">
    <source>
        <dbReference type="ARBA" id="ARBA00023110"/>
    </source>
</evidence>
<evidence type="ECO:0000256" key="2">
    <source>
        <dbReference type="ARBA" id="ARBA00022737"/>
    </source>
</evidence>
<protein>
    <recommendedName>
        <fullName evidence="7">Chaperone SurA</fullName>
    </recommendedName>
    <alternativeName>
        <fullName evidence="7">Peptidyl-prolyl cis-trans isomerase SurA</fullName>
        <shortName evidence="7">PPIase SurA</shortName>
        <ecNumber evidence="7">5.2.1.8</ecNumber>
    </alternativeName>
    <alternativeName>
        <fullName evidence="7">Rotamase SurA</fullName>
    </alternativeName>
</protein>
<dbReference type="HAMAP" id="MF_01183">
    <property type="entry name" value="Chaperone_SurA"/>
    <property type="match status" value="1"/>
</dbReference>
<comment type="subcellular location">
    <subcellularLocation>
        <location evidence="7">Periplasm</location>
    </subcellularLocation>
    <text evidence="7">Is capable of associating with the outer membrane.</text>
</comment>
<evidence type="ECO:0000313" key="10">
    <source>
        <dbReference type="Proteomes" id="UP000247838"/>
    </source>
</evidence>
<accession>A0A318MRI8</accession>
<dbReference type="GO" id="GO:0006457">
    <property type="term" value="P:protein folding"/>
    <property type="evidence" value="ECO:0007669"/>
    <property type="project" value="UniProtKB-UniRule"/>
</dbReference>
<organism evidence="9 10">
    <name type="scientific">Frischella perrara</name>
    <dbReference type="NCBI Taxonomy" id="1267021"/>
    <lineage>
        <taxon>Bacteria</taxon>
        <taxon>Pseudomonadati</taxon>
        <taxon>Pseudomonadota</taxon>
        <taxon>Gammaproteobacteria</taxon>
        <taxon>Orbales</taxon>
        <taxon>Orbaceae</taxon>
        <taxon>Frischella</taxon>
    </lineage>
</organism>
<feature type="domain" description="PpiC" evidence="8">
    <location>
        <begin position="195"/>
        <end position="296"/>
    </location>
</feature>
<dbReference type="NCBIfam" id="NF008038">
    <property type="entry name" value="PRK10770.1"/>
    <property type="match status" value="1"/>
</dbReference>
<dbReference type="EC" id="5.2.1.8" evidence="7"/>
<feature type="domain" description="PpiC" evidence="8">
    <location>
        <begin position="307"/>
        <end position="407"/>
    </location>
</feature>
<keyword evidence="3 7" id="KW-0574">Periplasm</keyword>
<dbReference type="InterPro" id="IPR046357">
    <property type="entry name" value="PPIase_dom_sf"/>
</dbReference>
<dbReference type="PANTHER" id="PTHR47637">
    <property type="entry name" value="CHAPERONE SURA"/>
    <property type="match status" value="1"/>
</dbReference>
<keyword evidence="6 7" id="KW-0413">Isomerase</keyword>
<dbReference type="InterPro" id="IPR015391">
    <property type="entry name" value="SurA_N"/>
</dbReference>
<gene>
    <name evidence="7" type="primary">surA</name>
    <name evidence="9" type="ORF">DKK76_06685</name>
</gene>
<evidence type="ECO:0000259" key="8">
    <source>
        <dbReference type="PROSITE" id="PS50198"/>
    </source>
</evidence>
<sequence>MRITELSNKLYCQIKTSTNEWLTMITKFKLFLISFFVLAYSVSVQAAPKVLDSVVAVVNNNVILQSDVNEVLRNVKASTDPQNLPDDKTLKQQIIDRLINENLILQQAKKLNITVSEEDITATIKSIAAKNNMTVDELRSYLASVGMSYNNYRNKISNEILIDQARMNIIKQRIFISDREVNNLANTIAKQPNKNREVNISHILIALPDSPSKKQISDASNKAQKIVDRLKNGENFAKLAATYSNDERALDGGKMGWHKLNELPSIFEERLVRAQKNDIIGPIRSGVGFHILKVEGNHSEASKSITITEVNARHILVKTNVLVTDEIAKNKIQEIRQSIVNGVSSFASAAKNYSEDPGSADKGGELGWNNPDNFDSNFRSALLKLKKGEISQPVKSNYGWHLIQLIDSRKVDKTEAAMKDQAYRLIFNRKFSEELQVWIQELRGDAYIKITGDDN</sequence>
<dbReference type="GO" id="GO:0051082">
    <property type="term" value="F:unfolded protein binding"/>
    <property type="evidence" value="ECO:0007669"/>
    <property type="project" value="UniProtKB-UniRule"/>
</dbReference>
<dbReference type="Pfam" id="PF09312">
    <property type="entry name" value="SurA_N"/>
    <property type="match status" value="1"/>
</dbReference>
<dbReference type="Gene3D" id="3.10.50.40">
    <property type="match status" value="2"/>
</dbReference>
<dbReference type="Pfam" id="PF00639">
    <property type="entry name" value="Rotamase"/>
    <property type="match status" value="2"/>
</dbReference>
<evidence type="ECO:0000256" key="1">
    <source>
        <dbReference type="ARBA" id="ARBA00022729"/>
    </source>
</evidence>
<comment type="caution">
    <text evidence="9">The sequence shown here is derived from an EMBL/GenBank/DDBJ whole genome shotgun (WGS) entry which is preliminary data.</text>
</comment>
<dbReference type="InterPro" id="IPR023058">
    <property type="entry name" value="PPIase_PpiC_CS"/>
</dbReference>
<comment type="domain">
    <text evidence="7">The PPIase activity resides only in the second parvulin domain. The N-terminal region and the C-terminal tail are necessary and sufficient for the chaperone activity of SurA. The PPIase activity is dispensable for SurA to function as a chaperone. The N-terminal region and the C-terminal tail are also required for porin recognition.</text>
</comment>
<dbReference type="InterPro" id="IPR050280">
    <property type="entry name" value="OMP_Chaperone_SurA"/>
</dbReference>
<evidence type="ECO:0000256" key="3">
    <source>
        <dbReference type="ARBA" id="ARBA00022764"/>
    </source>
</evidence>
<evidence type="ECO:0000256" key="6">
    <source>
        <dbReference type="ARBA" id="ARBA00023235"/>
    </source>
</evidence>
<evidence type="ECO:0000256" key="5">
    <source>
        <dbReference type="ARBA" id="ARBA00023186"/>
    </source>
</evidence>
<dbReference type="PANTHER" id="PTHR47637:SF1">
    <property type="entry name" value="CHAPERONE SURA"/>
    <property type="match status" value="1"/>
</dbReference>
<dbReference type="InterPro" id="IPR027304">
    <property type="entry name" value="Trigger_fact/SurA_dom_sf"/>
</dbReference>
<dbReference type="GO" id="GO:0050821">
    <property type="term" value="P:protein stabilization"/>
    <property type="evidence" value="ECO:0007669"/>
    <property type="project" value="InterPro"/>
</dbReference>
<dbReference type="RefSeq" id="WP_110443661.1">
    <property type="nucleotide sequence ID" value="NZ_QGLM01000014.1"/>
</dbReference>
<evidence type="ECO:0000313" key="9">
    <source>
        <dbReference type="EMBL" id="PXY95131.1"/>
    </source>
</evidence>
<keyword evidence="2 7" id="KW-0677">Repeat</keyword>
<name>A0A318MRI8_FRIPE</name>
<keyword evidence="1 7" id="KW-0732">Signal</keyword>